<evidence type="ECO:0000313" key="4">
    <source>
        <dbReference type="Proteomes" id="UP000075901"/>
    </source>
</evidence>
<dbReference type="AlphaFoldDB" id="A0A182TAM0"/>
<dbReference type="CDD" id="cd19941">
    <property type="entry name" value="TIL"/>
    <property type="match status" value="1"/>
</dbReference>
<dbReference type="InterPro" id="IPR036084">
    <property type="entry name" value="Ser_inhib-like_sf"/>
</dbReference>
<name>A0A182TAM0_9DIPT</name>
<reference evidence="3" key="2">
    <citation type="submission" date="2020-05" db="UniProtKB">
        <authorList>
            <consortium name="EnsemblMetazoa"/>
        </authorList>
    </citation>
    <scope>IDENTIFICATION</scope>
    <source>
        <strain evidence="3">maculatus3</strain>
    </source>
</reference>
<dbReference type="Gene3D" id="2.10.25.10">
    <property type="entry name" value="Laminin"/>
    <property type="match status" value="1"/>
</dbReference>
<evidence type="ECO:0000259" key="2">
    <source>
        <dbReference type="Pfam" id="PF01826"/>
    </source>
</evidence>
<accession>A0A182TAM0</accession>
<feature type="chain" id="PRO_5008136612" evidence="1">
    <location>
        <begin position="42"/>
        <end position="126"/>
    </location>
</feature>
<dbReference type="VEuPathDB" id="VectorBase:AMAM022984"/>
<dbReference type="EnsemblMetazoa" id="AMAM022984-RA">
    <property type="protein sequence ID" value="AMAM022984-PA"/>
    <property type="gene ID" value="AMAM022984"/>
</dbReference>
<dbReference type="Pfam" id="PF01826">
    <property type="entry name" value="TIL"/>
    <property type="match status" value="1"/>
</dbReference>
<sequence>MPAPIHGVNLMSVLKIRRITMKLYVALLLLVVAVVVEEAHGQREPVEPCLAWMKPQPTCPPNERYTCCKSCFEPTCRTRNVAVKCAQPCAGGCICRNGYIRVVSNGKCVPLYTCGRLDIIFPEETE</sequence>
<organism evidence="3 4">
    <name type="scientific">Anopheles maculatus</name>
    <dbReference type="NCBI Taxonomy" id="74869"/>
    <lineage>
        <taxon>Eukaryota</taxon>
        <taxon>Metazoa</taxon>
        <taxon>Ecdysozoa</taxon>
        <taxon>Arthropoda</taxon>
        <taxon>Hexapoda</taxon>
        <taxon>Insecta</taxon>
        <taxon>Pterygota</taxon>
        <taxon>Neoptera</taxon>
        <taxon>Endopterygota</taxon>
        <taxon>Diptera</taxon>
        <taxon>Nematocera</taxon>
        <taxon>Culicoidea</taxon>
        <taxon>Culicidae</taxon>
        <taxon>Anophelinae</taxon>
        <taxon>Anopheles</taxon>
        <taxon>Anopheles maculatus group</taxon>
    </lineage>
</organism>
<dbReference type="InterPro" id="IPR002919">
    <property type="entry name" value="TIL_dom"/>
</dbReference>
<evidence type="ECO:0000256" key="1">
    <source>
        <dbReference type="SAM" id="SignalP"/>
    </source>
</evidence>
<keyword evidence="1" id="KW-0732">Signal</keyword>
<keyword evidence="4" id="KW-1185">Reference proteome</keyword>
<protein>
    <submittedName>
        <fullName evidence="3">TIL domain-containing protein</fullName>
    </submittedName>
</protein>
<feature type="signal peptide" evidence="1">
    <location>
        <begin position="1"/>
        <end position="41"/>
    </location>
</feature>
<dbReference type="Proteomes" id="UP000075901">
    <property type="component" value="Unassembled WGS sequence"/>
</dbReference>
<dbReference type="SUPFAM" id="SSF57567">
    <property type="entry name" value="Serine protease inhibitors"/>
    <property type="match status" value="1"/>
</dbReference>
<reference evidence="4" key="1">
    <citation type="submission" date="2013-09" db="EMBL/GenBank/DDBJ databases">
        <title>The Genome Sequence of Anopheles maculatus species B.</title>
        <authorList>
            <consortium name="The Broad Institute Genomics Platform"/>
            <person name="Neafsey D.E."/>
            <person name="Besansky N."/>
            <person name="Howell P."/>
            <person name="Walton C."/>
            <person name="Young S.K."/>
            <person name="Zeng Q."/>
            <person name="Gargeya S."/>
            <person name="Fitzgerald M."/>
            <person name="Haas B."/>
            <person name="Abouelleil A."/>
            <person name="Allen A.W."/>
            <person name="Alvarado L."/>
            <person name="Arachchi H.M."/>
            <person name="Berlin A.M."/>
            <person name="Chapman S.B."/>
            <person name="Gainer-Dewar J."/>
            <person name="Goldberg J."/>
            <person name="Griggs A."/>
            <person name="Gujja S."/>
            <person name="Hansen M."/>
            <person name="Howarth C."/>
            <person name="Imamovic A."/>
            <person name="Ireland A."/>
            <person name="Larimer J."/>
            <person name="McCowan C."/>
            <person name="Murphy C."/>
            <person name="Pearson M."/>
            <person name="Poon T.W."/>
            <person name="Priest M."/>
            <person name="Roberts A."/>
            <person name="Saif S."/>
            <person name="Shea T."/>
            <person name="Sisk P."/>
            <person name="Sykes S."/>
            <person name="Wortman J."/>
            <person name="Nusbaum C."/>
            <person name="Birren B."/>
        </authorList>
    </citation>
    <scope>NUCLEOTIDE SEQUENCE [LARGE SCALE GENOMIC DNA]</scope>
    <source>
        <strain evidence="4">maculatus3</strain>
    </source>
</reference>
<evidence type="ECO:0000313" key="3">
    <source>
        <dbReference type="EnsemblMetazoa" id="AMAM022984-PA"/>
    </source>
</evidence>
<feature type="domain" description="TIL" evidence="2">
    <location>
        <begin position="59"/>
        <end position="114"/>
    </location>
</feature>
<proteinExistence type="predicted"/>